<evidence type="ECO:0008006" key="3">
    <source>
        <dbReference type="Google" id="ProtNLM"/>
    </source>
</evidence>
<organism evidence="1 2">
    <name type="scientific">Streptomyces lanatus</name>
    <dbReference type="NCBI Taxonomy" id="66900"/>
    <lineage>
        <taxon>Bacteria</taxon>
        <taxon>Bacillati</taxon>
        <taxon>Actinomycetota</taxon>
        <taxon>Actinomycetes</taxon>
        <taxon>Kitasatosporales</taxon>
        <taxon>Streptomycetaceae</taxon>
        <taxon>Streptomyces</taxon>
    </lineage>
</organism>
<dbReference type="EMBL" id="JBEPFB010000017">
    <property type="protein sequence ID" value="MER7377188.1"/>
    <property type="molecule type" value="Genomic_DNA"/>
</dbReference>
<proteinExistence type="predicted"/>
<gene>
    <name evidence="1" type="ORF">ABT384_31615</name>
</gene>
<reference evidence="1 2" key="1">
    <citation type="submission" date="2024-06" db="EMBL/GenBank/DDBJ databases">
        <title>The Natural Products Discovery Center: Release of the First 8490 Sequenced Strains for Exploring Actinobacteria Biosynthetic Diversity.</title>
        <authorList>
            <person name="Kalkreuter E."/>
            <person name="Kautsar S.A."/>
            <person name="Yang D."/>
            <person name="Bader C.D."/>
            <person name="Teijaro C.N."/>
            <person name="Fluegel L."/>
            <person name="Davis C.M."/>
            <person name="Simpson J.R."/>
            <person name="Lauterbach L."/>
            <person name="Steele A.D."/>
            <person name="Gui C."/>
            <person name="Meng S."/>
            <person name="Li G."/>
            <person name="Viehrig K."/>
            <person name="Ye F."/>
            <person name="Su P."/>
            <person name="Kiefer A.F."/>
            <person name="Nichols A."/>
            <person name="Cepeda A.J."/>
            <person name="Yan W."/>
            <person name="Fan B."/>
            <person name="Jiang Y."/>
            <person name="Adhikari A."/>
            <person name="Zheng C.-J."/>
            <person name="Schuster L."/>
            <person name="Cowan T.M."/>
            <person name="Smanski M.J."/>
            <person name="Chevrette M.G."/>
            <person name="De Carvalho L.P.S."/>
            <person name="Shen B."/>
        </authorList>
    </citation>
    <scope>NUCLEOTIDE SEQUENCE [LARGE SCALE GENOMIC DNA]</scope>
    <source>
        <strain evidence="1 2">NPDC000155</strain>
    </source>
</reference>
<dbReference type="RefSeq" id="WP_190074149.1">
    <property type="nucleotide sequence ID" value="NZ_BNBM01000017.1"/>
</dbReference>
<name>A0ABV1Y017_9ACTN</name>
<protein>
    <recommendedName>
        <fullName evidence="3">DUF1778 domain-containing protein</fullName>
    </recommendedName>
</protein>
<dbReference type="Proteomes" id="UP001486207">
    <property type="component" value="Unassembled WGS sequence"/>
</dbReference>
<evidence type="ECO:0000313" key="1">
    <source>
        <dbReference type="EMBL" id="MER7377188.1"/>
    </source>
</evidence>
<keyword evidence="2" id="KW-1185">Reference proteome</keyword>
<evidence type="ECO:0000313" key="2">
    <source>
        <dbReference type="Proteomes" id="UP001486207"/>
    </source>
</evidence>
<accession>A0ABV1Y017</accession>
<comment type="caution">
    <text evidence="1">The sequence shown here is derived from an EMBL/GenBank/DDBJ whole genome shotgun (WGS) entry which is preliminary data.</text>
</comment>
<sequence length="73" mass="7675">MDVAQTQVLAVPLTDTEQNQVQIAAAAAGKSVDDFLRDAVLSAAYDPFFIALEKAADTIAGHADRIQHGYATG</sequence>